<dbReference type="EMBL" id="VYZN01000009">
    <property type="protein sequence ID" value="KAE9543310.1"/>
    <property type="molecule type" value="Genomic_DNA"/>
</dbReference>
<dbReference type="Proteomes" id="UP000475862">
    <property type="component" value="Unassembled WGS sequence"/>
</dbReference>
<gene>
    <name evidence="2" type="ORF">AGLY_003221</name>
</gene>
<feature type="transmembrane region" description="Helical" evidence="1">
    <location>
        <begin position="147"/>
        <end position="166"/>
    </location>
</feature>
<comment type="caution">
    <text evidence="2">The sequence shown here is derived from an EMBL/GenBank/DDBJ whole genome shotgun (WGS) entry which is preliminary data.</text>
</comment>
<keyword evidence="1" id="KW-0472">Membrane</keyword>
<keyword evidence="1" id="KW-1133">Transmembrane helix</keyword>
<keyword evidence="3" id="KW-1185">Reference proteome</keyword>
<accession>A0A6G0U3F3</accession>
<proteinExistence type="predicted"/>
<protein>
    <submittedName>
        <fullName evidence="2">Uncharacterized protein</fullName>
    </submittedName>
</protein>
<keyword evidence="1" id="KW-0812">Transmembrane</keyword>
<feature type="transmembrane region" description="Helical" evidence="1">
    <location>
        <begin position="178"/>
        <end position="201"/>
    </location>
</feature>
<evidence type="ECO:0000313" key="3">
    <source>
        <dbReference type="Proteomes" id="UP000475862"/>
    </source>
</evidence>
<organism evidence="2 3">
    <name type="scientific">Aphis glycines</name>
    <name type="common">Soybean aphid</name>
    <dbReference type="NCBI Taxonomy" id="307491"/>
    <lineage>
        <taxon>Eukaryota</taxon>
        <taxon>Metazoa</taxon>
        <taxon>Ecdysozoa</taxon>
        <taxon>Arthropoda</taxon>
        <taxon>Hexapoda</taxon>
        <taxon>Insecta</taxon>
        <taxon>Pterygota</taxon>
        <taxon>Neoptera</taxon>
        <taxon>Paraneoptera</taxon>
        <taxon>Hemiptera</taxon>
        <taxon>Sternorrhyncha</taxon>
        <taxon>Aphidomorpha</taxon>
        <taxon>Aphidoidea</taxon>
        <taxon>Aphididae</taxon>
        <taxon>Aphidini</taxon>
        <taxon>Aphis</taxon>
        <taxon>Aphis</taxon>
    </lineage>
</organism>
<dbReference type="AlphaFoldDB" id="A0A6G0U3F3"/>
<sequence>MTFDDLNILKHNSLVAHNPYYNKYFLTKTKNKYILNWTFAVNIKLISINMKLIFVNKMIQKREKIDINRHRHLFSRVYPSIIDIIMNNNFRMYIIVIIIGYHFMSLSYTFTDVEPHIYFKKNERFESSVLMLKKKYSDNLGGVNSTLAYFTKVCKLGLAVAMNALFNQNYFHQKSENIYFTVSKCYIVIQYAGSIAVYIALKNVNDNKNMSSVKSTTNQETIASTLPE</sequence>
<evidence type="ECO:0000256" key="1">
    <source>
        <dbReference type="SAM" id="Phobius"/>
    </source>
</evidence>
<reference evidence="2 3" key="1">
    <citation type="submission" date="2019-08" db="EMBL/GenBank/DDBJ databases">
        <title>The genome of the soybean aphid Biotype 1, its phylome, world population structure and adaptation to the North American continent.</title>
        <authorList>
            <person name="Giordano R."/>
            <person name="Donthu R.K."/>
            <person name="Hernandez A.G."/>
            <person name="Wright C.L."/>
            <person name="Zimin A.V."/>
        </authorList>
    </citation>
    <scope>NUCLEOTIDE SEQUENCE [LARGE SCALE GENOMIC DNA]</scope>
    <source>
        <tissue evidence="2">Whole aphids</tissue>
    </source>
</reference>
<name>A0A6G0U3F3_APHGL</name>
<feature type="transmembrane region" description="Helical" evidence="1">
    <location>
        <begin position="34"/>
        <end position="54"/>
    </location>
</feature>
<feature type="transmembrane region" description="Helical" evidence="1">
    <location>
        <begin position="90"/>
        <end position="110"/>
    </location>
</feature>
<evidence type="ECO:0000313" key="2">
    <source>
        <dbReference type="EMBL" id="KAE9543310.1"/>
    </source>
</evidence>